<protein>
    <submittedName>
        <fullName evidence="1">Uncharacterized protein</fullName>
    </submittedName>
</protein>
<gene>
    <name evidence="1" type="ORF">BDZ83DRAFT_195943</name>
</gene>
<organism evidence="1 2">
    <name type="scientific">Glomerella acutata</name>
    <name type="common">Colletotrichum acutatum</name>
    <dbReference type="NCBI Taxonomy" id="27357"/>
    <lineage>
        <taxon>Eukaryota</taxon>
        <taxon>Fungi</taxon>
        <taxon>Dikarya</taxon>
        <taxon>Ascomycota</taxon>
        <taxon>Pezizomycotina</taxon>
        <taxon>Sordariomycetes</taxon>
        <taxon>Hypocreomycetidae</taxon>
        <taxon>Glomerellales</taxon>
        <taxon>Glomerellaceae</taxon>
        <taxon>Colletotrichum</taxon>
        <taxon>Colletotrichum acutatum species complex</taxon>
    </lineage>
</organism>
<reference evidence="1" key="1">
    <citation type="submission" date="2021-12" db="EMBL/GenBank/DDBJ databases">
        <title>Comparative genomics, transcriptomics and evolutionary studies reveal genomic signatures of adaptation to plant cell wall in hemibiotrophic fungi.</title>
        <authorList>
            <consortium name="DOE Joint Genome Institute"/>
            <person name="Baroncelli R."/>
            <person name="Diaz J.F."/>
            <person name="Benocci T."/>
            <person name="Peng M."/>
            <person name="Battaglia E."/>
            <person name="Haridas S."/>
            <person name="Andreopoulos W."/>
            <person name="Labutti K."/>
            <person name="Pangilinan J."/>
            <person name="Floch G.L."/>
            <person name="Makela M.R."/>
            <person name="Henrissat B."/>
            <person name="Grigoriev I.V."/>
            <person name="Crouch J.A."/>
            <person name="De Vries R.P."/>
            <person name="Sukno S.A."/>
            <person name="Thon M.R."/>
        </authorList>
    </citation>
    <scope>NUCLEOTIDE SEQUENCE</scope>
    <source>
        <strain evidence="1">CBS 112980</strain>
    </source>
</reference>
<proteinExistence type="predicted"/>
<dbReference type="EMBL" id="JAHMHS010000023">
    <property type="protein sequence ID" value="KAK1727575.1"/>
    <property type="molecule type" value="Genomic_DNA"/>
</dbReference>
<dbReference type="Proteomes" id="UP001244207">
    <property type="component" value="Unassembled WGS sequence"/>
</dbReference>
<accession>A0AAD8XJT6</accession>
<comment type="caution">
    <text evidence="1">The sequence shown here is derived from an EMBL/GenBank/DDBJ whole genome shotgun (WGS) entry which is preliminary data.</text>
</comment>
<sequence length="276" mass="30745">MHPQPCRPYQDPITVFVSYQAVAGAMAVLRLRGLWIRVPLSLGSLEVLAHILLCELVSQTRTLFHLGRRVQYPPQGTVITPIPSHPIPSAPPLFFSLHLLLAGWVCGVSASRARASRKRDKMCCAEMDTPFRFRARNHQTADTLASYPLDPISSPAPPLPPRLRFVQRVLGSEAAKETFPNLHMLPMSRLGTLLLLGHQFRACAEIVIPSLDDSCGDDASCECEGTFSLTTCFEEQRTSASWAMCSLEVPDWKVRRADERQDEVKRVIDRSRGDGN</sequence>
<dbReference type="GeneID" id="85385523"/>
<dbReference type="AlphaFoldDB" id="A0AAD8XJT6"/>
<keyword evidence="2" id="KW-1185">Reference proteome</keyword>
<evidence type="ECO:0000313" key="2">
    <source>
        <dbReference type="Proteomes" id="UP001244207"/>
    </source>
</evidence>
<name>A0AAD8XJT6_GLOAC</name>
<dbReference type="RefSeq" id="XP_060367630.1">
    <property type="nucleotide sequence ID" value="XM_060501624.1"/>
</dbReference>
<evidence type="ECO:0000313" key="1">
    <source>
        <dbReference type="EMBL" id="KAK1727575.1"/>
    </source>
</evidence>